<evidence type="ECO:0000256" key="1">
    <source>
        <dbReference type="ARBA" id="ARBA00022723"/>
    </source>
</evidence>
<dbReference type="EMBL" id="DSAC01000012">
    <property type="protein sequence ID" value="HHO73216.1"/>
    <property type="molecule type" value="Genomic_DNA"/>
</dbReference>
<dbReference type="GO" id="GO:0008270">
    <property type="term" value="F:zinc ion binding"/>
    <property type="evidence" value="ECO:0007669"/>
    <property type="project" value="UniProtKB-KW"/>
</dbReference>
<keyword evidence="2" id="KW-0863">Zinc-finger</keyword>
<proteinExistence type="predicted"/>
<keyword evidence="1" id="KW-0479">Metal-binding</keyword>
<dbReference type="PANTHER" id="PTHR33823">
    <property type="entry name" value="RNA POLYMERASE-BINDING TRANSCRIPTION FACTOR DKSA-RELATED"/>
    <property type="match status" value="1"/>
</dbReference>
<reference evidence="6" key="1">
    <citation type="journal article" date="2020" name="mSystems">
        <title>Genome- and Community-Level Interaction Insights into Carbon Utilization and Element Cycling Functions of Hydrothermarchaeota in Hydrothermal Sediment.</title>
        <authorList>
            <person name="Zhou Z."/>
            <person name="Liu Y."/>
            <person name="Xu W."/>
            <person name="Pan J."/>
            <person name="Luo Z.H."/>
            <person name="Li M."/>
        </authorList>
    </citation>
    <scope>NUCLEOTIDE SEQUENCE [LARGE SCALE GENOMIC DNA]</scope>
    <source>
        <strain evidence="6">SpSt-114</strain>
    </source>
</reference>
<dbReference type="PANTHER" id="PTHR33823:SF4">
    <property type="entry name" value="GENERAL STRESS PROTEIN 16O"/>
    <property type="match status" value="1"/>
</dbReference>
<feature type="domain" description="Zinc finger DksA/TraR C4-type" evidence="5">
    <location>
        <begin position="82"/>
        <end position="116"/>
    </location>
</feature>
<gene>
    <name evidence="6" type="ORF">ENN04_01075</name>
</gene>
<evidence type="ECO:0000313" key="6">
    <source>
        <dbReference type="EMBL" id="HHO73216.1"/>
    </source>
</evidence>
<protein>
    <submittedName>
        <fullName evidence="6">TraR/DksA family transcriptional regulator</fullName>
    </submittedName>
</protein>
<dbReference type="AlphaFoldDB" id="A0A7C5X2N6"/>
<feature type="zinc finger region" description="dksA C4-type" evidence="4">
    <location>
        <begin position="87"/>
        <end position="111"/>
    </location>
</feature>
<evidence type="ECO:0000256" key="2">
    <source>
        <dbReference type="ARBA" id="ARBA00022771"/>
    </source>
</evidence>
<evidence type="ECO:0000256" key="4">
    <source>
        <dbReference type="PROSITE-ProRule" id="PRU00510"/>
    </source>
</evidence>
<dbReference type="PROSITE" id="PS51128">
    <property type="entry name" value="ZF_DKSA_2"/>
    <property type="match status" value="1"/>
</dbReference>
<dbReference type="InterPro" id="IPR000962">
    <property type="entry name" value="Znf_DskA_TraR"/>
</dbReference>
<dbReference type="InterPro" id="IPR037187">
    <property type="entry name" value="DnaK_N"/>
</dbReference>
<organism evidence="6">
    <name type="scientific">Thermocrinis ruber</name>
    <dbReference type="NCBI Taxonomy" id="75906"/>
    <lineage>
        <taxon>Bacteria</taxon>
        <taxon>Pseudomonadati</taxon>
        <taxon>Aquificota</taxon>
        <taxon>Aquificia</taxon>
        <taxon>Aquificales</taxon>
        <taxon>Aquificaceae</taxon>
        <taxon>Thermocrinis</taxon>
    </lineage>
</organism>
<evidence type="ECO:0000256" key="3">
    <source>
        <dbReference type="ARBA" id="ARBA00022833"/>
    </source>
</evidence>
<keyword evidence="3" id="KW-0862">Zinc</keyword>
<sequence>MLTPEQLKVLKERLEEEKAKLLERFKKIEDTQSRIGEQIREPGDQEDLSQMTYTQEVLDNLSAREMFIIREIDYALQKLQAGTYGVCEYCGEYIEYERLLAIPWTRYHAVCAEKAEEEGIVPTYTPLIFEGTLPEEMEIQREDITEA</sequence>
<dbReference type="SUPFAM" id="SSF57716">
    <property type="entry name" value="Glucocorticoid receptor-like (DNA-binding domain)"/>
    <property type="match status" value="1"/>
</dbReference>
<evidence type="ECO:0000259" key="5">
    <source>
        <dbReference type="Pfam" id="PF01258"/>
    </source>
</evidence>
<accession>A0A7C5X2N6</accession>
<dbReference type="SUPFAM" id="SSF109635">
    <property type="entry name" value="DnaK suppressor protein DksA, alpha-hairpin domain"/>
    <property type="match status" value="1"/>
</dbReference>
<dbReference type="Pfam" id="PF01258">
    <property type="entry name" value="zf-dskA_traR"/>
    <property type="match status" value="1"/>
</dbReference>
<name>A0A7C5X2N6_9AQUI</name>
<comment type="caution">
    <text evidence="6">The sequence shown here is derived from an EMBL/GenBank/DDBJ whole genome shotgun (WGS) entry which is preliminary data.</text>
</comment>
<dbReference type="Gene3D" id="1.20.120.910">
    <property type="entry name" value="DksA, coiled-coil domain"/>
    <property type="match status" value="1"/>
</dbReference>